<dbReference type="InterPro" id="IPR055050">
    <property type="entry name" value="WsaF_C"/>
</dbReference>
<dbReference type="Gene3D" id="3.40.50.2000">
    <property type="entry name" value="Glycogen Phosphorylase B"/>
    <property type="match status" value="1"/>
</dbReference>
<dbReference type="RefSeq" id="WP_229678172.1">
    <property type="nucleotide sequence ID" value="NZ_BMKS01000019.1"/>
</dbReference>
<gene>
    <name evidence="6" type="ORF">GCM10010964_40770</name>
</gene>
<keyword evidence="7" id="KW-1185">Reference proteome</keyword>
<name>A0A8J2ZFC7_9PROT</name>
<dbReference type="SUPFAM" id="SSF53335">
    <property type="entry name" value="S-adenosyl-L-methionine-dependent methyltransferases"/>
    <property type="match status" value="1"/>
</dbReference>
<dbReference type="GO" id="GO:0032259">
    <property type="term" value="P:methylation"/>
    <property type="evidence" value="ECO:0007669"/>
    <property type="project" value="UniProtKB-KW"/>
</dbReference>
<reference evidence="6 7" key="1">
    <citation type="journal article" date="2014" name="Int. J. Syst. Evol. Microbiol.">
        <title>Complete genome sequence of Corynebacterium casei LMG S-19264T (=DSM 44701T), isolated from a smear-ripened cheese.</title>
        <authorList>
            <consortium name="US DOE Joint Genome Institute (JGI-PGF)"/>
            <person name="Walter F."/>
            <person name="Albersmeier A."/>
            <person name="Kalinowski J."/>
            <person name="Ruckert C."/>
        </authorList>
    </citation>
    <scope>NUCLEOTIDE SEQUENCE [LARGE SCALE GENOMIC DNA]</scope>
    <source>
        <strain evidence="6 7">CGMCC 1.16330</strain>
    </source>
</reference>
<feature type="domain" description="WsaF N-terminal" evidence="4">
    <location>
        <begin position="450"/>
        <end position="569"/>
    </location>
</feature>
<keyword evidence="2" id="KW-0808">Transferase</keyword>
<evidence type="ECO:0000313" key="6">
    <source>
        <dbReference type="EMBL" id="GGG49262.1"/>
    </source>
</evidence>
<proteinExistence type="predicted"/>
<dbReference type="Gene3D" id="3.40.50.11090">
    <property type="match status" value="1"/>
</dbReference>
<protein>
    <recommendedName>
        <fullName evidence="8">Glycosyltransferase</fullName>
    </recommendedName>
</protein>
<comment type="caution">
    <text evidence="6">The sequence shown here is derived from an EMBL/GenBank/DDBJ whole genome shotgun (WGS) entry which is preliminary data.</text>
</comment>
<feature type="coiled-coil region" evidence="3">
    <location>
        <begin position="261"/>
        <end position="348"/>
    </location>
</feature>
<dbReference type="PANTHER" id="PTHR40048">
    <property type="entry name" value="RHAMNOSYL O-METHYLTRANSFERASE"/>
    <property type="match status" value="1"/>
</dbReference>
<evidence type="ECO:0000256" key="3">
    <source>
        <dbReference type="SAM" id="Coils"/>
    </source>
</evidence>
<dbReference type="GO" id="GO:0030247">
    <property type="term" value="F:polysaccharide binding"/>
    <property type="evidence" value="ECO:0007669"/>
    <property type="project" value="InterPro"/>
</dbReference>
<keyword evidence="3" id="KW-0175">Coiled coil</keyword>
<dbReference type="EMBL" id="BMKS01000019">
    <property type="protein sequence ID" value="GGG49262.1"/>
    <property type="molecule type" value="Genomic_DNA"/>
</dbReference>
<dbReference type="Gene3D" id="3.40.50.150">
    <property type="entry name" value="Vaccinia Virus protein VP39"/>
    <property type="match status" value="1"/>
</dbReference>
<dbReference type="GO" id="GO:0005886">
    <property type="term" value="C:plasma membrane"/>
    <property type="evidence" value="ECO:0007669"/>
    <property type="project" value="TreeGrafter"/>
</dbReference>
<dbReference type="AlphaFoldDB" id="A0A8J2ZFC7"/>
<dbReference type="SUPFAM" id="SSF53756">
    <property type="entry name" value="UDP-Glycosyltransferase/glycogen phosphorylase"/>
    <property type="match status" value="1"/>
</dbReference>
<dbReference type="InterPro" id="IPR029063">
    <property type="entry name" value="SAM-dependent_MTases_sf"/>
</dbReference>
<dbReference type="Pfam" id="PF22772">
    <property type="entry name" value="WsaF_C"/>
    <property type="match status" value="1"/>
</dbReference>
<keyword evidence="1" id="KW-0489">Methyltransferase</keyword>
<feature type="domain" description="WsaF C-terminal" evidence="5">
    <location>
        <begin position="634"/>
        <end position="766"/>
    </location>
</feature>
<dbReference type="GO" id="GO:0008168">
    <property type="term" value="F:methyltransferase activity"/>
    <property type="evidence" value="ECO:0007669"/>
    <property type="project" value="UniProtKB-KW"/>
</dbReference>
<dbReference type="InterPro" id="IPR048510">
    <property type="entry name" value="WsaF_N"/>
</dbReference>
<organism evidence="6 7">
    <name type="scientific">Caldovatus sediminis</name>
    <dbReference type="NCBI Taxonomy" id="2041189"/>
    <lineage>
        <taxon>Bacteria</taxon>
        <taxon>Pseudomonadati</taxon>
        <taxon>Pseudomonadota</taxon>
        <taxon>Alphaproteobacteria</taxon>
        <taxon>Acetobacterales</taxon>
        <taxon>Roseomonadaceae</taxon>
        <taxon>Caldovatus</taxon>
    </lineage>
</organism>
<evidence type="ECO:0000256" key="2">
    <source>
        <dbReference type="ARBA" id="ARBA00022679"/>
    </source>
</evidence>
<evidence type="ECO:0000259" key="5">
    <source>
        <dbReference type="Pfam" id="PF22772"/>
    </source>
</evidence>
<accession>A0A8J2ZFC7</accession>
<evidence type="ECO:0000313" key="7">
    <source>
        <dbReference type="Proteomes" id="UP000597507"/>
    </source>
</evidence>
<evidence type="ECO:0008006" key="8">
    <source>
        <dbReference type="Google" id="ProtNLM"/>
    </source>
</evidence>
<dbReference type="PANTHER" id="PTHR40048:SF1">
    <property type="entry name" value="RHAMNOSYL O-METHYLTRANSFERASE"/>
    <property type="match status" value="1"/>
</dbReference>
<dbReference type="Pfam" id="PF13578">
    <property type="entry name" value="Methyltransf_24"/>
    <property type="match status" value="1"/>
</dbReference>
<sequence length="807" mass="87605">MDAHPDLAVSPSASPLAKVIGALGIGDEIDWRPDHLAASAWLEHVPFAFWVVKALRPRAIVELGTHWGVSYGAFCQAVDRLALATRCHAVDSWEGDPHAGGYGEEVFAAVRSLNDTRWRRFSTLLRMTFARAREFFEAGEVDLLHIDGYHTYEAAAGDFRLWRETLSDRGVVLFHDTNVRQDDFGVWRLWHEIKADHPHFEFVHGHGLGVAGVGGALPAPLRALFAAAEDPGAAAAIRGLFASRGEAVHLRWLAHDAGARLRAAAEERQGLSARLQALEEAHGAAIAAADERLRAAEERLRSAEAAWRQVERREATLRDRLRMAERGAEALRARTAEAEAAAHRLAQDAAALRARCDALVRSTSWRITRPLRAAVGLARREPAYVARLRGLLGRPAAPPAAPVLPGAPVATPALAPAAPPRPAPLACATLVASRLPAPLLTFPDPDSPRRLTMLTDSINAGSLFGGVGTAMILAVLLARRLGVPLRVVTRTEPPETANFGAVLRAQGVRCDGNVEFLHSGPSGVGRRVPIGAGDVLLTTSWWTTWAALAAVRPDRIIYLLQEDERLFYPAGDQQLRCREVLCDTRLRFVLNTAALRDHLARDGMRGVAANGIAFEPAFPEAIYHREPRPAGAKRRLFFYARPSNDRNLFLRGLEALSGALVAGHFPPEEWELHFVGKDVPELVMPGGVRPHVAENLPWEEYAALVRSVDVGLSLMYTPHPSYPPLDLAASGAVVVTNRCGAKTSLDHYCRNILCAEPSVEALVAALAEAEALAADEPRRAANHREARIGRDWEAALAPVVERLAAAG</sequence>
<dbReference type="Proteomes" id="UP000597507">
    <property type="component" value="Unassembled WGS sequence"/>
</dbReference>
<dbReference type="GO" id="GO:0071770">
    <property type="term" value="P:DIM/DIP cell wall layer assembly"/>
    <property type="evidence" value="ECO:0007669"/>
    <property type="project" value="TreeGrafter"/>
</dbReference>
<evidence type="ECO:0000256" key="1">
    <source>
        <dbReference type="ARBA" id="ARBA00022603"/>
    </source>
</evidence>
<evidence type="ECO:0000259" key="4">
    <source>
        <dbReference type="Pfam" id="PF21374"/>
    </source>
</evidence>
<dbReference type="Pfam" id="PF21374">
    <property type="entry name" value="WsaF_N"/>
    <property type="match status" value="1"/>
</dbReference>